<organism evidence="2 3">
    <name type="scientific">Mesorhabditis spiculigera</name>
    <dbReference type="NCBI Taxonomy" id="96644"/>
    <lineage>
        <taxon>Eukaryota</taxon>
        <taxon>Metazoa</taxon>
        <taxon>Ecdysozoa</taxon>
        <taxon>Nematoda</taxon>
        <taxon>Chromadorea</taxon>
        <taxon>Rhabditida</taxon>
        <taxon>Rhabditina</taxon>
        <taxon>Rhabditomorpha</taxon>
        <taxon>Rhabditoidea</taxon>
        <taxon>Rhabditidae</taxon>
        <taxon>Mesorhabditinae</taxon>
        <taxon>Mesorhabditis</taxon>
    </lineage>
</organism>
<dbReference type="PANTHER" id="PTHR11076">
    <property type="entry name" value="DNA REPAIR POLYMERASE UMUC / TRANSFERASE FAMILY MEMBER"/>
    <property type="match status" value="1"/>
</dbReference>
<gene>
    <name evidence="2" type="ORF">MSPICULIGERA_LOCUS9374</name>
</gene>
<dbReference type="GO" id="GO:0003887">
    <property type="term" value="F:DNA-directed DNA polymerase activity"/>
    <property type="evidence" value="ECO:0007669"/>
    <property type="project" value="TreeGrafter"/>
</dbReference>
<dbReference type="SUPFAM" id="SSF56672">
    <property type="entry name" value="DNA/RNA polymerases"/>
    <property type="match status" value="1"/>
</dbReference>
<feature type="non-terminal residue" evidence="2">
    <location>
        <position position="104"/>
    </location>
</feature>
<keyword evidence="3" id="KW-1185">Reference proteome</keyword>
<dbReference type="PANTHER" id="PTHR11076:SF33">
    <property type="entry name" value="DNA POLYMERASE KAPPA"/>
    <property type="match status" value="1"/>
</dbReference>
<dbReference type="Gene3D" id="3.30.70.270">
    <property type="match status" value="1"/>
</dbReference>
<dbReference type="GO" id="GO:0006281">
    <property type="term" value="P:DNA repair"/>
    <property type="evidence" value="ECO:0007669"/>
    <property type="project" value="InterPro"/>
</dbReference>
<dbReference type="PROSITE" id="PS50173">
    <property type="entry name" value="UMUC"/>
    <property type="match status" value="1"/>
</dbReference>
<dbReference type="GO" id="GO:0042276">
    <property type="term" value="P:error-prone translesion synthesis"/>
    <property type="evidence" value="ECO:0007669"/>
    <property type="project" value="TreeGrafter"/>
</dbReference>
<evidence type="ECO:0000259" key="1">
    <source>
        <dbReference type="PROSITE" id="PS50173"/>
    </source>
</evidence>
<reference evidence="2" key="1">
    <citation type="submission" date="2023-06" db="EMBL/GenBank/DDBJ databases">
        <authorList>
            <person name="Delattre M."/>
        </authorList>
    </citation>
    <scope>NUCLEOTIDE SEQUENCE</scope>
    <source>
        <strain evidence="2">AF72</strain>
    </source>
</reference>
<feature type="domain" description="UmuC" evidence="1">
    <location>
        <begin position="1"/>
        <end position="104"/>
    </location>
</feature>
<evidence type="ECO:0000313" key="2">
    <source>
        <dbReference type="EMBL" id="CAJ0570945.1"/>
    </source>
</evidence>
<accession>A0AA36CKU8</accession>
<evidence type="ECO:0000313" key="3">
    <source>
        <dbReference type="Proteomes" id="UP001177023"/>
    </source>
</evidence>
<dbReference type="InterPro" id="IPR050116">
    <property type="entry name" value="DNA_polymerase-Y"/>
</dbReference>
<dbReference type="Proteomes" id="UP001177023">
    <property type="component" value="Unassembled WGS sequence"/>
</dbReference>
<comment type="caution">
    <text evidence="2">The sequence shown here is derived from an EMBL/GenBank/DDBJ whole genome shotgun (WGS) entry which is preliminary data.</text>
</comment>
<dbReference type="InterPro" id="IPR043502">
    <property type="entry name" value="DNA/RNA_pol_sf"/>
</dbReference>
<dbReference type="Pfam" id="PF00817">
    <property type="entry name" value="IMS"/>
    <property type="match status" value="1"/>
</dbReference>
<protein>
    <recommendedName>
        <fullName evidence="1">UmuC domain-containing protein</fullName>
    </recommendedName>
</protein>
<name>A0AA36CKU8_9BILA</name>
<dbReference type="GO" id="GO:0005634">
    <property type="term" value="C:nucleus"/>
    <property type="evidence" value="ECO:0007669"/>
    <property type="project" value="TreeGrafter"/>
</dbReference>
<dbReference type="InterPro" id="IPR001126">
    <property type="entry name" value="UmuC"/>
</dbReference>
<proteinExistence type="predicted"/>
<dbReference type="Gene3D" id="3.40.1170.60">
    <property type="match status" value="1"/>
</dbReference>
<sequence>MPGFIGKKLCPELEIVRGDYKKYGAESRVFSGIFEEYDPELSMGSLDEAYLDITEYVAERAVPIKRIARNVRRSDGSCRIKWSLGSGVKRSCERSGTVLIKQLG</sequence>
<dbReference type="AlphaFoldDB" id="A0AA36CKU8"/>
<dbReference type="InterPro" id="IPR043128">
    <property type="entry name" value="Rev_trsase/Diguanyl_cyclase"/>
</dbReference>
<dbReference type="EMBL" id="CATQJA010002512">
    <property type="protein sequence ID" value="CAJ0570945.1"/>
    <property type="molecule type" value="Genomic_DNA"/>
</dbReference>